<dbReference type="InterPro" id="IPR008286">
    <property type="entry name" value="Prn/Lys/Arg_de-COase_C"/>
</dbReference>
<evidence type="ECO:0000313" key="9">
    <source>
        <dbReference type="EMBL" id="MBZ5998886.1"/>
    </source>
</evidence>
<feature type="domain" description="Orn/Lys/Arg decarboxylase C-terminal" evidence="8">
    <location>
        <begin position="408"/>
        <end position="449"/>
    </location>
</feature>
<keyword evidence="10" id="KW-0808">Transferase</keyword>
<dbReference type="AlphaFoldDB" id="A0AB35FZ14"/>
<keyword evidence="11" id="KW-1185">Reference proteome</keyword>
<dbReference type="PANTHER" id="PTHR43277:SF4">
    <property type="entry name" value="ARGININE DECARBOXYLASE"/>
    <property type="match status" value="1"/>
</dbReference>
<evidence type="ECO:0000313" key="12">
    <source>
        <dbReference type="Proteomes" id="UP000727071"/>
    </source>
</evidence>
<keyword evidence="5" id="KW-0456">Lyase</keyword>
<evidence type="ECO:0000256" key="4">
    <source>
        <dbReference type="ARBA" id="ARBA00022898"/>
    </source>
</evidence>
<evidence type="ECO:0000259" key="8">
    <source>
        <dbReference type="Pfam" id="PF03711"/>
    </source>
</evidence>
<gene>
    <name evidence="10" type="ORF">KII88_04290</name>
    <name evidence="9" type="ORF">KIJ07_00355</name>
</gene>
<dbReference type="InterPro" id="IPR000310">
    <property type="entry name" value="Orn/Lys/Arg_deCO2ase_major_dom"/>
</dbReference>
<dbReference type="SUPFAM" id="SSF53383">
    <property type="entry name" value="PLP-dependent transferases"/>
    <property type="match status" value="1"/>
</dbReference>
<reference evidence="10 11" key="1">
    <citation type="submission" date="2021-05" db="EMBL/GenBank/DDBJ databases">
        <title>Pangenome of Leuconostoc gelidum warrants species status for Leuconostoc gelidum subsp. gasicomitatum.</title>
        <authorList>
            <person name="Johansson P."/>
            <person name="Sade E."/>
            <person name="Hultman J."/>
            <person name="Auvinen P."/>
            <person name="Bjorkroth J."/>
        </authorList>
    </citation>
    <scope>NUCLEOTIDE SEQUENCE</scope>
    <source>
        <strain evidence="9 11">AMKR21</strain>
        <strain evidence="10">C220d</strain>
    </source>
</reference>
<evidence type="ECO:0000256" key="6">
    <source>
        <dbReference type="SAM" id="Coils"/>
    </source>
</evidence>
<dbReference type="Proteomes" id="UP000727071">
    <property type="component" value="Unassembled WGS sequence"/>
</dbReference>
<dbReference type="Proteomes" id="UP000705994">
    <property type="component" value="Unassembled WGS sequence"/>
</dbReference>
<comment type="cofactor">
    <cofactor evidence="1">
        <name>pyridoxal 5'-phosphate</name>
        <dbReference type="ChEBI" id="CHEBI:597326"/>
    </cofactor>
</comment>
<keyword evidence="4" id="KW-0663">Pyridoxal phosphate</keyword>
<dbReference type="Gene3D" id="3.90.105.10">
    <property type="entry name" value="Molybdopterin biosynthesis moea protein, domain 2"/>
    <property type="match status" value="1"/>
</dbReference>
<feature type="domain" description="Orn/Lys/Arg decarboxylases family 1 pyridoxal-P attachment site" evidence="7">
    <location>
        <begin position="5"/>
        <end position="326"/>
    </location>
</feature>
<comment type="similarity">
    <text evidence="2">Belongs to the Orn/Lys/Arg decarboxylase class-I family.</text>
</comment>
<evidence type="ECO:0000313" key="10">
    <source>
        <dbReference type="EMBL" id="MBZ6015752.1"/>
    </source>
</evidence>
<feature type="coiled-coil region" evidence="6">
    <location>
        <begin position="383"/>
        <end position="410"/>
    </location>
</feature>
<keyword evidence="10" id="KW-0032">Aminotransferase</keyword>
<dbReference type="Pfam" id="PF01276">
    <property type="entry name" value="OKR_DC_1"/>
    <property type="match status" value="1"/>
</dbReference>
<dbReference type="Gene3D" id="3.40.640.10">
    <property type="entry name" value="Type I PLP-dependent aspartate aminotransferase-like (Major domain)"/>
    <property type="match status" value="1"/>
</dbReference>
<dbReference type="EMBL" id="JAHBFV010000012">
    <property type="protein sequence ID" value="MBZ6015752.1"/>
    <property type="molecule type" value="Genomic_DNA"/>
</dbReference>
<organism evidence="10 12">
    <name type="scientific">Leuconostoc gelidum subsp. gelidum</name>
    <dbReference type="NCBI Taxonomy" id="1607839"/>
    <lineage>
        <taxon>Bacteria</taxon>
        <taxon>Bacillati</taxon>
        <taxon>Bacillota</taxon>
        <taxon>Bacilli</taxon>
        <taxon>Lactobacillales</taxon>
        <taxon>Lactobacillaceae</taxon>
        <taxon>Leuconostoc</taxon>
        <taxon>Leuconostoc gelidum group</taxon>
    </lineage>
</organism>
<evidence type="ECO:0000256" key="3">
    <source>
        <dbReference type="ARBA" id="ARBA00022793"/>
    </source>
</evidence>
<evidence type="ECO:0000256" key="1">
    <source>
        <dbReference type="ARBA" id="ARBA00001933"/>
    </source>
</evidence>
<evidence type="ECO:0000313" key="11">
    <source>
        <dbReference type="Proteomes" id="UP000705994"/>
    </source>
</evidence>
<sequence>MNRIPFTDRLLEYSKKEITSFHALPLNSGNGLYKSKLKEHYECLFGKEYLANEVTYGNGWIDNPIFPTDVLKESQEITAKTFHTDLTMYITSGTTVANQIAIFSTINHGDRVLVDRHTHQSIHFSLSLTGAKIQYSTFVSEEESSGRQFINYDSLIHEFQSAFSKGHPFKVVILNASTYEGVINNSMSIIEKILDISEDVTFIVDEAWIAYAAFNDETKKYSILSSINEKRSSYPKLRLICTQSPHKSLNALRQTSYLHVIGDSKLITSVSDIKYKIHTTSPSYPMLSSLELAREDMVINGNDRIQESLNLVKLFRSHMEKYSNLSINSKIPKGDFWALDPLRLSVNFKNTNLDVNDVKIIFQKHDLYISRFTQDSFLLNFHLGINENNIDRLKNALKELNNTHRSYITNSTSNEYVIPYPPGVPVLVPGEIITRKIIKKINMLENCKTKIMKIKG</sequence>
<dbReference type="GO" id="GO:0008483">
    <property type="term" value="F:transaminase activity"/>
    <property type="evidence" value="ECO:0007669"/>
    <property type="project" value="UniProtKB-KW"/>
</dbReference>
<evidence type="ECO:0000256" key="5">
    <source>
        <dbReference type="ARBA" id="ARBA00023239"/>
    </source>
</evidence>
<dbReference type="InterPro" id="IPR015421">
    <property type="entry name" value="PyrdxlP-dep_Trfase_major"/>
</dbReference>
<evidence type="ECO:0000256" key="2">
    <source>
        <dbReference type="ARBA" id="ARBA00010671"/>
    </source>
</evidence>
<dbReference type="InterPro" id="IPR052357">
    <property type="entry name" value="Orn_Lys_Arg_decarboxylase-I"/>
</dbReference>
<dbReference type="InterPro" id="IPR015424">
    <property type="entry name" value="PyrdxlP-dep_Trfase"/>
</dbReference>
<evidence type="ECO:0000259" key="7">
    <source>
        <dbReference type="Pfam" id="PF01276"/>
    </source>
</evidence>
<keyword evidence="3" id="KW-0210">Decarboxylase</keyword>
<name>A0AB35FZ14_LEUGE</name>
<keyword evidence="6" id="KW-0175">Coiled coil</keyword>
<accession>A0AB35FZ14</accession>
<protein>
    <submittedName>
        <fullName evidence="10">Aminotransferase class I/II-fold pyridoxal phosphate-dependent enzyme</fullName>
    </submittedName>
</protein>
<dbReference type="Pfam" id="PF03711">
    <property type="entry name" value="OKR_DC_1_C"/>
    <property type="match status" value="1"/>
</dbReference>
<dbReference type="GO" id="GO:0016831">
    <property type="term" value="F:carboxy-lyase activity"/>
    <property type="evidence" value="ECO:0007669"/>
    <property type="project" value="UniProtKB-KW"/>
</dbReference>
<proteinExistence type="inferred from homology"/>
<comment type="caution">
    <text evidence="10">The sequence shown here is derived from an EMBL/GenBank/DDBJ whole genome shotgun (WGS) entry which is preliminary data.</text>
</comment>
<dbReference type="EMBL" id="JAHBFX010000001">
    <property type="protein sequence ID" value="MBZ5998886.1"/>
    <property type="molecule type" value="Genomic_DNA"/>
</dbReference>
<dbReference type="PANTHER" id="PTHR43277">
    <property type="entry name" value="ARGININE DECARBOXYLASE"/>
    <property type="match status" value="1"/>
</dbReference>
<dbReference type="RefSeq" id="WP_224145038.1">
    <property type="nucleotide sequence ID" value="NZ_JAHBFO010000010.1"/>
</dbReference>